<evidence type="ECO:0000313" key="4">
    <source>
        <dbReference type="Proteomes" id="UP000466442"/>
    </source>
</evidence>
<reference evidence="3" key="1">
    <citation type="journal article" date="2021" name="Mol. Ecol. Resour.">
        <title>Apolygus lucorum genome provides insights into omnivorousness and mesophyll feeding.</title>
        <authorList>
            <person name="Liu Y."/>
            <person name="Liu H."/>
            <person name="Wang H."/>
            <person name="Huang T."/>
            <person name="Liu B."/>
            <person name="Yang B."/>
            <person name="Yin L."/>
            <person name="Li B."/>
            <person name="Zhang Y."/>
            <person name="Zhang S."/>
            <person name="Jiang F."/>
            <person name="Zhang X."/>
            <person name="Ren Y."/>
            <person name="Wang B."/>
            <person name="Wang S."/>
            <person name="Lu Y."/>
            <person name="Wu K."/>
            <person name="Fan W."/>
            <person name="Wang G."/>
        </authorList>
    </citation>
    <scope>NUCLEOTIDE SEQUENCE</scope>
    <source>
        <strain evidence="3">12Hb</strain>
    </source>
</reference>
<feature type="region of interest" description="Disordered" evidence="2">
    <location>
        <begin position="226"/>
        <end position="248"/>
    </location>
</feature>
<feature type="compositionally biased region" description="Polar residues" evidence="2">
    <location>
        <begin position="273"/>
        <end position="284"/>
    </location>
</feature>
<feature type="compositionally biased region" description="Basic and acidic residues" evidence="2">
    <location>
        <begin position="301"/>
        <end position="314"/>
    </location>
</feature>
<proteinExistence type="predicted"/>
<sequence>MMDQGREVQSDSEVGTKPKAAAASGTSSGAVPRLSLGKGSVLPKKKVVKANVLPTSLTGIDLGRVVHEKDALIAKWESWGSNSNNIGERPFKAASNYMDEMIKKVVEPLIRANKDMAMELSHHRRVALGVENISESVQSLDEALREMREGRGEVVSERLINEPSNMEMATALVRLESALCEKLDRVLARIDKVERTADKAVSQVESLKREEMVAIGRKVDVLSKRTKEGEIKKSQPVATPREGGSGTSAIVARGLAPLPQRVTNLRGQKVTIVSPTESMESSPIDTDEEDFIKVERKKRRREPEISPEAKRKGDISQSRLRPPTEDSTDTDRVSRNSEGRKKRMKKKKSAAAQVKAAKEGQLKRYADVVKNYNVRMEKLESEGKLTQPLIVSKERSEGVPMSPPSIKRSLGQQVNLAELGIELAACRKLPAAKEVLVVPRKSGDRKKLEEAIRAKGFAVRAPKGMSRPLLVKIYRVDKEIGKDDLGKSIWNQNPELRNLVTEGEWNEQFHPSFVKGRREFDDVIWVARVTEKVREALLKIRMLNIRFDRCRVEDYLDVSRCYKCQVWGHTTKVCTEQKETCGHCAQEHGGKVEDCPRKSTAPPKCANCARAGLNSNHAVDTFKCPAYQKAVTRYMRVVNPNI</sequence>
<comment type="caution">
    <text evidence="3">The sequence shown here is derived from an EMBL/GenBank/DDBJ whole genome shotgun (WGS) entry which is preliminary data.</text>
</comment>
<organism evidence="3 4">
    <name type="scientific">Apolygus lucorum</name>
    <name type="common">Small green plant bug</name>
    <name type="synonym">Lygocoris lucorum</name>
    <dbReference type="NCBI Taxonomy" id="248454"/>
    <lineage>
        <taxon>Eukaryota</taxon>
        <taxon>Metazoa</taxon>
        <taxon>Ecdysozoa</taxon>
        <taxon>Arthropoda</taxon>
        <taxon>Hexapoda</taxon>
        <taxon>Insecta</taxon>
        <taxon>Pterygota</taxon>
        <taxon>Neoptera</taxon>
        <taxon>Paraneoptera</taxon>
        <taxon>Hemiptera</taxon>
        <taxon>Heteroptera</taxon>
        <taxon>Panheteroptera</taxon>
        <taxon>Cimicomorpha</taxon>
        <taxon>Miridae</taxon>
        <taxon>Mirini</taxon>
        <taxon>Apolygus</taxon>
    </lineage>
</organism>
<feature type="compositionally biased region" description="Basic residues" evidence="2">
    <location>
        <begin position="340"/>
        <end position="349"/>
    </location>
</feature>
<evidence type="ECO:0000313" key="3">
    <source>
        <dbReference type="EMBL" id="KAF6217077.1"/>
    </source>
</evidence>
<protein>
    <recommendedName>
        <fullName evidence="5">CCHC-type domain-containing protein</fullName>
    </recommendedName>
</protein>
<dbReference type="OrthoDB" id="10026072at2759"/>
<evidence type="ECO:0000256" key="1">
    <source>
        <dbReference type="SAM" id="Coils"/>
    </source>
</evidence>
<keyword evidence="4" id="KW-1185">Reference proteome</keyword>
<dbReference type="AlphaFoldDB" id="A0A8S9Y711"/>
<gene>
    <name evidence="3" type="ORF">GE061_001430</name>
</gene>
<evidence type="ECO:0000256" key="2">
    <source>
        <dbReference type="SAM" id="MobiDB-lite"/>
    </source>
</evidence>
<feature type="region of interest" description="Disordered" evidence="2">
    <location>
        <begin position="273"/>
        <end position="357"/>
    </location>
</feature>
<dbReference type="EMBL" id="WIXP02000001">
    <property type="protein sequence ID" value="KAF6217077.1"/>
    <property type="molecule type" value="Genomic_DNA"/>
</dbReference>
<feature type="coiled-coil region" evidence="1">
    <location>
        <begin position="183"/>
        <end position="210"/>
    </location>
</feature>
<accession>A0A8S9Y711</accession>
<name>A0A8S9Y711_APOLU</name>
<dbReference type="Proteomes" id="UP000466442">
    <property type="component" value="Linkage Group LG1"/>
</dbReference>
<feature type="region of interest" description="Disordered" evidence="2">
    <location>
        <begin position="1"/>
        <end position="35"/>
    </location>
</feature>
<evidence type="ECO:0008006" key="5">
    <source>
        <dbReference type="Google" id="ProtNLM"/>
    </source>
</evidence>
<feature type="compositionally biased region" description="Low complexity" evidence="2">
    <location>
        <begin position="15"/>
        <end position="30"/>
    </location>
</feature>
<keyword evidence="1" id="KW-0175">Coiled coil</keyword>
<feature type="compositionally biased region" description="Basic and acidic residues" evidence="2">
    <location>
        <begin position="329"/>
        <end position="339"/>
    </location>
</feature>